<proteinExistence type="predicted"/>
<dbReference type="PROSITE" id="PS00455">
    <property type="entry name" value="AMP_BINDING"/>
    <property type="match status" value="1"/>
</dbReference>
<dbReference type="InterPro" id="IPR042099">
    <property type="entry name" value="ANL_N_sf"/>
</dbReference>
<dbReference type="Proteomes" id="UP001275440">
    <property type="component" value="Unassembled WGS sequence"/>
</dbReference>
<keyword evidence="1" id="KW-0472">Membrane</keyword>
<comment type="caution">
    <text evidence="4">The sequence shown here is derived from an EMBL/GenBank/DDBJ whole genome shotgun (WGS) entry which is preliminary data.</text>
</comment>
<evidence type="ECO:0000256" key="1">
    <source>
        <dbReference type="SAM" id="Phobius"/>
    </source>
</evidence>
<sequence>MRDTTAVRAIQAWAVRQPDAPALTCDSGVLTWSELTTAMDRAALRLAAAGVRHGDRVGVLGSLSTDWAIAALGAIRMGAVLCPLNERQTQAELSEVYRKLTPTVVVASAGSREVADLACKETEEPPQILDAETLCSAGVDGIVSAPAGDPSDVVCIIPTSGSTGAPKGVVYTHESLLGAFFEWTLQAPELTGARILNVSSMSFAAGLLNGFLAPLVLGGSIVMLPKWDPQVAMSLIASERITSMAGTTIFFEQMAALSGFGDTDLSSLKVVFVGGNPVTRGLIDAWAAKGVGLRQAYGLTESLSMVTFPTVDLSIRKPESVGFGGILTRVEVTDADGTVCPAGTPGEIRISGPGVAAGYWQDDALTAQTFGDGWLRTGDVGVKDDEGALRVVGRTKDVIISGGMNIYAAELERAVLELPEVLEAAVIGVPDDEFGETPAVLIRAAGDLTGAEVVDHCRGRLSNYKTPRYVVFRDEPMPRTSSLKIDKKVLRSEYSDIPARYDRFGRTSEALDGGAAQ</sequence>
<name>A0ABU3WS66_9NOCA</name>
<dbReference type="InterPro" id="IPR025110">
    <property type="entry name" value="AMP-bd_C"/>
</dbReference>
<feature type="transmembrane region" description="Helical" evidence="1">
    <location>
        <begin position="203"/>
        <end position="224"/>
    </location>
</feature>
<dbReference type="Pfam" id="PF00501">
    <property type="entry name" value="AMP-binding"/>
    <property type="match status" value="1"/>
</dbReference>
<dbReference type="GO" id="GO:0016874">
    <property type="term" value="F:ligase activity"/>
    <property type="evidence" value="ECO:0007669"/>
    <property type="project" value="UniProtKB-KW"/>
</dbReference>
<accession>A0ABU3WS66</accession>
<dbReference type="SUPFAM" id="SSF56801">
    <property type="entry name" value="Acetyl-CoA synthetase-like"/>
    <property type="match status" value="1"/>
</dbReference>
<keyword evidence="5" id="KW-1185">Reference proteome</keyword>
<gene>
    <name evidence="4" type="ORF">F8M49_14430</name>
</gene>
<keyword evidence="4" id="KW-0436">Ligase</keyword>
<evidence type="ECO:0000313" key="4">
    <source>
        <dbReference type="EMBL" id="MDV2476243.1"/>
    </source>
</evidence>
<protein>
    <submittedName>
        <fullName evidence="4">Acyl--CoA ligase</fullName>
    </submittedName>
</protein>
<reference evidence="4 5" key="1">
    <citation type="submission" date="2019-10" db="EMBL/GenBank/DDBJ databases">
        <title>Draft Genome Assembly of Rhodococcus zopfii DSM44189.</title>
        <authorList>
            <person name="Sutton J.M."/>
            <person name="Akob D.M."/>
            <person name="Bushman T.J."/>
        </authorList>
    </citation>
    <scope>NUCLEOTIDE SEQUENCE [LARGE SCALE GENOMIC DNA]</scope>
    <source>
        <strain evidence="4 5">DSM 44189</strain>
    </source>
</reference>
<feature type="domain" description="AMP-dependent synthetase/ligase" evidence="2">
    <location>
        <begin position="11"/>
        <end position="360"/>
    </location>
</feature>
<feature type="domain" description="AMP-binding enzyme C-terminal" evidence="3">
    <location>
        <begin position="410"/>
        <end position="484"/>
    </location>
</feature>
<keyword evidence="1" id="KW-1133">Transmembrane helix</keyword>
<dbReference type="InterPro" id="IPR045851">
    <property type="entry name" value="AMP-bd_C_sf"/>
</dbReference>
<dbReference type="InterPro" id="IPR000873">
    <property type="entry name" value="AMP-dep_synth/lig_dom"/>
</dbReference>
<evidence type="ECO:0000313" key="5">
    <source>
        <dbReference type="Proteomes" id="UP001275440"/>
    </source>
</evidence>
<keyword evidence="1" id="KW-0812">Transmembrane</keyword>
<evidence type="ECO:0000259" key="3">
    <source>
        <dbReference type="Pfam" id="PF13193"/>
    </source>
</evidence>
<dbReference type="Gene3D" id="3.30.300.30">
    <property type="match status" value="1"/>
</dbReference>
<dbReference type="EMBL" id="WBMO01000001">
    <property type="protein sequence ID" value="MDV2476243.1"/>
    <property type="molecule type" value="Genomic_DNA"/>
</dbReference>
<dbReference type="Pfam" id="PF13193">
    <property type="entry name" value="AMP-binding_C"/>
    <property type="match status" value="1"/>
</dbReference>
<dbReference type="InterPro" id="IPR050237">
    <property type="entry name" value="ATP-dep_AMP-bd_enzyme"/>
</dbReference>
<dbReference type="Gene3D" id="3.40.50.12780">
    <property type="entry name" value="N-terminal domain of ligase-like"/>
    <property type="match status" value="1"/>
</dbReference>
<organism evidence="4 5">
    <name type="scientific">Rhodococcus zopfii</name>
    <dbReference type="NCBI Taxonomy" id="43772"/>
    <lineage>
        <taxon>Bacteria</taxon>
        <taxon>Bacillati</taxon>
        <taxon>Actinomycetota</taxon>
        <taxon>Actinomycetes</taxon>
        <taxon>Mycobacteriales</taxon>
        <taxon>Nocardiaceae</taxon>
        <taxon>Rhodococcus</taxon>
    </lineage>
</organism>
<dbReference type="PANTHER" id="PTHR43767">
    <property type="entry name" value="LONG-CHAIN-FATTY-ACID--COA LIGASE"/>
    <property type="match status" value="1"/>
</dbReference>
<dbReference type="InterPro" id="IPR020845">
    <property type="entry name" value="AMP-binding_CS"/>
</dbReference>
<dbReference type="PANTHER" id="PTHR43767:SF1">
    <property type="entry name" value="NONRIBOSOMAL PEPTIDE SYNTHASE PES1 (EUROFUNG)-RELATED"/>
    <property type="match status" value="1"/>
</dbReference>
<evidence type="ECO:0000259" key="2">
    <source>
        <dbReference type="Pfam" id="PF00501"/>
    </source>
</evidence>